<organism evidence="3 4">
    <name type="scientific">Tetrabaena socialis</name>
    <dbReference type="NCBI Taxonomy" id="47790"/>
    <lineage>
        <taxon>Eukaryota</taxon>
        <taxon>Viridiplantae</taxon>
        <taxon>Chlorophyta</taxon>
        <taxon>core chlorophytes</taxon>
        <taxon>Chlorophyceae</taxon>
        <taxon>CS clade</taxon>
        <taxon>Chlamydomonadales</taxon>
        <taxon>Tetrabaenaceae</taxon>
        <taxon>Tetrabaena</taxon>
    </lineage>
</organism>
<proteinExistence type="predicted"/>
<feature type="transmembrane region" description="Helical" evidence="2">
    <location>
        <begin position="99"/>
        <end position="119"/>
    </location>
</feature>
<protein>
    <submittedName>
        <fullName evidence="3">Uncharacterized protein</fullName>
    </submittedName>
</protein>
<sequence>MPTMLALNRSVGSAGAARPAMLATRVHTPARCLRRSASGPRPRSLAVRSSNGGGPGSFGSNNGSNDALFVAKLVAVSFAGAVAVKYGSLLTDIPFQPNAPLAMFLVLGPPSAYAALLWASENKE</sequence>
<dbReference type="OrthoDB" id="530299at2759"/>
<dbReference type="PANTHER" id="PTHR37224">
    <property type="entry name" value="OS02G0804400 PROTEIN"/>
    <property type="match status" value="1"/>
</dbReference>
<dbReference type="Proteomes" id="UP000236333">
    <property type="component" value="Unassembled WGS sequence"/>
</dbReference>
<reference evidence="3 4" key="1">
    <citation type="journal article" date="2017" name="Mol. Biol. Evol.">
        <title>The 4-celled Tetrabaena socialis nuclear genome reveals the essential components for genetic control of cell number at the origin of multicellularity in the volvocine lineage.</title>
        <authorList>
            <person name="Featherston J."/>
            <person name="Arakaki Y."/>
            <person name="Hanschen E.R."/>
            <person name="Ferris P.J."/>
            <person name="Michod R.E."/>
            <person name="Olson B.J.S.C."/>
            <person name="Nozaki H."/>
            <person name="Durand P.M."/>
        </authorList>
    </citation>
    <scope>NUCLEOTIDE SEQUENCE [LARGE SCALE GENOMIC DNA]</scope>
    <source>
        <strain evidence="3 4">NIES-571</strain>
    </source>
</reference>
<feature type="region of interest" description="Disordered" evidence="1">
    <location>
        <begin position="31"/>
        <end position="59"/>
    </location>
</feature>
<evidence type="ECO:0000256" key="1">
    <source>
        <dbReference type="SAM" id="MobiDB-lite"/>
    </source>
</evidence>
<evidence type="ECO:0000256" key="2">
    <source>
        <dbReference type="SAM" id="Phobius"/>
    </source>
</evidence>
<name>A0A2J8AKE7_9CHLO</name>
<dbReference type="AlphaFoldDB" id="A0A2J8AKE7"/>
<comment type="caution">
    <text evidence="3">The sequence shown here is derived from an EMBL/GenBank/DDBJ whole genome shotgun (WGS) entry which is preliminary data.</text>
</comment>
<accession>A0A2J8AKE7</accession>
<feature type="transmembrane region" description="Helical" evidence="2">
    <location>
        <begin position="67"/>
        <end position="87"/>
    </location>
</feature>
<gene>
    <name evidence="3" type="ORF">TSOC_000074</name>
</gene>
<keyword evidence="2" id="KW-0472">Membrane</keyword>
<keyword evidence="2" id="KW-0812">Transmembrane</keyword>
<evidence type="ECO:0000313" key="3">
    <source>
        <dbReference type="EMBL" id="PNH12994.1"/>
    </source>
</evidence>
<dbReference type="EMBL" id="PGGS01000001">
    <property type="protein sequence ID" value="PNH12994.1"/>
    <property type="molecule type" value="Genomic_DNA"/>
</dbReference>
<keyword evidence="2" id="KW-1133">Transmembrane helix</keyword>
<evidence type="ECO:0000313" key="4">
    <source>
        <dbReference type="Proteomes" id="UP000236333"/>
    </source>
</evidence>
<keyword evidence="4" id="KW-1185">Reference proteome</keyword>